<protein>
    <submittedName>
        <fullName evidence="2">Uncharacterized protein</fullName>
    </submittedName>
</protein>
<evidence type="ECO:0000256" key="1">
    <source>
        <dbReference type="SAM" id="MobiDB-lite"/>
    </source>
</evidence>
<proteinExistence type="predicted"/>
<feature type="region of interest" description="Disordered" evidence="1">
    <location>
        <begin position="55"/>
        <end position="95"/>
    </location>
</feature>
<sequence>MNRQDDGKAPEHSWPILQSIAAKQAHRPALLTEAEREARWQYMPVAEVVIAGAAGATPYAGSPPGGSPNRKQQIASQLQHLTSSTTGMSNARNSSSVQALFQRLATDEKNLSAPSGDTGFLGQLLKK</sequence>
<accession>A0ABR6ZZB9</accession>
<evidence type="ECO:0000313" key="3">
    <source>
        <dbReference type="Proteomes" id="UP000650424"/>
    </source>
</evidence>
<dbReference type="RefSeq" id="WP_186950828.1">
    <property type="nucleotide sequence ID" value="NZ_JACOGF010000023.1"/>
</dbReference>
<feature type="compositionally biased region" description="Polar residues" evidence="1">
    <location>
        <begin position="69"/>
        <end position="95"/>
    </location>
</feature>
<dbReference type="Proteomes" id="UP000650424">
    <property type="component" value="Unassembled WGS sequence"/>
</dbReference>
<name>A0ABR6ZZB9_9BURK</name>
<evidence type="ECO:0000313" key="2">
    <source>
        <dbReference type="EMBL" id="MBC3920993.1"/>
    </source>
</evidence>
<keyword evidence="3" id="KW-1185">Reference proteome</keyword>
<comment type="caution">
    <text evidence="2">The sequence shown here is derived from an EMBL/GenBank/DDBJ whole genome shotgun (WGS) entry which is preliminary data.</text>
</comment>
<dbReference type="EMBL" id="JACOGF010000023">
    <property type="protein sequence ID" value="MBC3920993.1"/>
    <property type="molecule type" value="Genomic_DNA"/>
</dbReference>
<reference evidence="2 3" key="1">
    <citation type="submission" date="2020-08" db="EMBL/GenBank/DDBJ databases">
        <title>Novel species isolated from subtropical streams in China.</title>
        <authorList>
            <person name="Lu H."/>
        </authorList>
    </citation>
    <scope>NUCLEOTIDE SEQUENCE [LARGE SCALE GENOMIC DNA]</scope>
    <source>
        <strain evidence="2 3">CY18W</strain>
    </source>
</reference>
<gene>
    <name evidence="2" type="ORF">H8L32_26250</name>
</gene>
<organism evidence="2 3">
    <name type="scientific">Undibacterium hunanense</name>
    <dbReference type="NCBI Taxonomy" id="2762292"/>
    <lineage>
        <taxon>Bacteria</taxon>
        <taxon>Pseudomonadati</taxon>
        <taxon>Pseudomonadota</taxon>
        <taxon>Betaproteobacteria</taxon>
        <taxon>Burkholderiales</taxon>
        <taxon>Oxalobacteraceae</taxon>
        <taxon>Undibacterium</taxon>
    </lineage>
</organism>
<feature type="region of interest" description="Disordered" evidence="1">
    <location>
        <begin position="108"/>
        <end position="127"/>
    </location>
</feature>